<organism evidence="2 3">
    <name type="scientific">Phocaeicola dorei</name>
    <dbReference type="NCBI Taxonomy" id="357276"/>
    <lineage>
        <taxon>Bacteria</taxon>
        <taxon>Pseudomonadati</taxon>
        <taxon>Bacteroidota</taxon>
        <taxon>Bacteroidia</taxon>
        <taxon>Bacteroidales</taxon>
        <taxon>Bacteroidaceae</taxon>
        <taxon>Phocaeicola</taxon>
    </lineage>
</organism>
<dbReference type="AlphaFoldDB" id="A0A4R4GD30"/>
<gene>
    <name evidence="2" type="ORF">E1I98_15235</name>
</gene>
<dbReference type="Pfam" id="PF15655">
    <property type="entry name" value="Imm-NTF2"/>
    <property type="match status" value="1"/>
</dbReference>
<dbReference type="InterPro" id="IPR028049">
    <property type="entry name" value="Imm-NTF2"/>
</dbReference>
<evidence type="ECO:0000313" key="3">
    <source>
        <dbReference type="Proteomes" id="UP000294527"/>
    </source>
</evidence>
<proteinExistence type="predicted"/>
<name>A0A4R4GD30_9BACT</name>
<sequence length="141" mass="17157">MDDIIKKTIKELVLNFISEMNEWEKFCNNLKNENTQLSWNEKHDMMKQKATFIFTKYCTNKERKMSRPNALSWGSEGSYIYDPNEEKVIDIQETRKNKFTVITQNDNKYLQYTIIKKENKYLIDSKKRKFLRDDKWSVDYL</sequence>
<reference evidence="2 3" key="1">
    <citation type="journal article" date="2019" name="Nat. Microbiol.">
        <title>Genomic variation and strain-specific functional adaptation in the human gut microbiome during early life.</title>
        <authorList>
            <person name="Vatanen T."/>
            <person name="Plichta D.R."/>
            <person name="Somani J."/>
            <person name="Munch P.C."/>
            <person name="Arthur T.D."/>
            <person name="Hall A.B."/>
            <person name="Rudolf S."/>
            <person name="Oakeley E.J."/>
            <person name="Ke X."/>
            <person name="Young R.A."/>
            <person name="Haiser H.J."/>
            <person name="Kolde R."/>
            <person name="Yassour M."/>
            <person name="Luopajarvi K."/>
            <person name="Siljander H."/>
            <person name="Virtanen S.M."/>
            <person name="Ilonen J."/>
            <person name="Uibo R."/>
            <person name="Tillmann V."/>
            <person name="Mokurov S."/>
            <person name="Dorshakova N."/>
            <person name="Porter J.A."/>
            <person name="McHardy A.C."/>
            <person name="Lahdesmaki H."/>
            <person name="Vlamakis H."/>
            <person name="Huttenhower C."/>
            <person name="Knip M."/>
            <person name="Xavier R.J."/>
        </authorList>
    </citation>
    <scope>NUCLEOTIDE SEQUENCE [LARGE SCALE GENOMIC DNA]</scope>
    <source>
        <strain evidence="2 3">RJX1047</strain>
    </source>
</reference>
<dbReference type="RefSeq" id="WP_044269057.1">
    <property type="nucleotide sequence ID" value="NZ_JBCLSD010000012.1"/>
</dbReference>
<accession>A0A4R4GD30</accession>
<protein>
    <recommendedName>
        <fullName evidence="1">NTF2 fold immunity protein domain-containing protein</fullName>
    </recommendedName>
</protein>
<feature type="domain" description="NTF2 fold immunity protein" evidence="1">
    <location>
        <begin position="10"/>
        <end position="137"/>
    </location>
</feature>
<evidence type="ECO:0000259" key="1">
    <source>
        <dbReference type="Pfam" id="PF15655"/>
    </source>
</evidence>
<dbReference type="EMBL" id="SLTU01000002">
    <property type="protein sequence ID" value="TDA72783.1"/>
    <property type="molecule type" value="Genomic_DNA"/>
</dbReference>
<dbReference type="Proteomes" id="UP000294527">
    <property type="component" value="Unassembled WGS sequence"/>
</dbReference>
<evidence type="ECO:0000313" key="2">
    <source>
        <dbReference type="EMBL" id="TDA72783.1"/>
    </source>
</evidence>
<comment type="caution">
    <text evidence="2">The sequence shown here is derived from an EMBL/GenBank/DDBJ whole genome shotgun (WGS) entry which is preliminary data.</text>
</comment>